<evidence type="ECO:0000313" key="5">
    <source>
        <dbReference type="EMBL" id="CAF2743634.1"/>
    </source>
</evidence>
<keyword evidence="3" id="KW-1133">Transmembrane helix</keyword>
<dbReference type="SUPFAM" id="SSF56672">
    <property type="entry name" value="DNA/RNA polymerases"/>
    <property type="match status" value="1"/>
</dbReference>
<gene>
    <name evidence="5" type="ORF">LSAA_170</name>
</gene>
<evidence type="ECO:0000259" key="4">
    <source>
        <dbReference type="Pfam" id="PF17919"/>
    </source>
</evidence>
<organism evidence="5 6">
    <name type="scientific">Lepeophtheirus salmonis</name>
    <name type="common">Salmon louse</name>
    <name type="synonym">Caligus salmonis</name>
    <dbReference type="NCBI Taxonomy" id="72036"/>
    <lineage>
        <taxon>Eukaryota</taxon>
        <taxon>Metazoa</taxon>
        <taxon>Ecdysozoa</taxon>
        <taxon>Arthropoda</taxon>
        <taxon>Crustacea</taxon>
        <taxon>Multicrustacea</taxon>
        <taxon>Hexanauplia</taxon>
        <taxon>Copepoda</taxon>
        <taxon>Siphonostomatoida</taxon>
        <taxon>Caligidae</taxon>
        <taxon>Lepeophtheirus</taxon>
    </lineage>
</organism>
<comment type="caution">
    <text evidence="5">The sequence shown here is derived from an EMBL/GenBank/DDBJ whole genome shotgun (WGS) entry which is preliminary data.</text>
</comment>
<dbReference type="EC" id="2.7.7.49" evidence="1"/>
<dbReference type="InterPro" id="IPR050951">
    <property type="entry name" value="Retrovirus_Pol_polyprotein"/>
</dbReference>
<dbReference type="InterPro" id="IPR043128">
    <property type="entry name" value="Rev_trsase/Diguanyl_cyclase"/>
</dbReference>
<dbReference type="FunFam" id="3.30.70.270:FF:000020">
    <property type="entry name" value="Transposon Tf2-6 polyprotein-like Protein"/>
    <property type="match status" value="1"/>
</dbReference>
<evidence type="ECO:0000256" key="1">
    <source>
        <dbReference type="ARBA" id="ARBA00012493"/>
    </source>
</evidence>
<proteinExistence type="predicted"/>
<sequence length="252" mass="27996">MLIIVDDMIIGKVSVRDVVISELCDDMAHINETRVRTYSQVWARLNRNKCTFAVPDLTYLGFKISKHEVKSFLGLVNFYGHFVKNLSSLAYPLSELTKLNIVFKWLDEESESFSSIKKDIKEASCLTHYDSSMPLILSTDASPLGRSAVLSQADKANESPPIWVPSTKSIGASLTAINSKFSTFGGLILALLFVVIYPPTSFMCGMSSQSSLITTSLTETFTMIMSSAIIGTYSSFHSTYLLYTTNIYKELL</sequence>
<dbReference type="InterPro" id="IPR041577">
    <property type="entry name" value="RT_RNaseH_2"/>
</dbReference>
<dbReference type="Proteomes" id="UP000675881">
    <property type="component" value="Unassembled WGS sequence"/>
</dbReference>
<evidence type="ECO:0000256" key="2">
    <source>
        <dbReference type="ARBA" id="ARBA00023268"/>
    </source>
</evidence>
<accession>A0A817FBJ0</accession>
<dbReference type="Pfam" id="PF17919">
    <property type="entry name" value="RT_RNaseH_2"/>
    <property type="match status" value="1"/>
</dbReference>
<feature type="domain" description="Reverse transcriptase/retrotransposon-derived protein RNase H-like" evidence="4">
    <location>
        <begin position="105"/>
        <end position="168"/>
    </location>
</feature>
<dbReference type="OrthoDB" id="6380665at2759"/>
<dbReference type="Gene3D" id="3.30.70.270">
    <property type="match status" value="1"/>
</dbReference>
<feature type="transmembrane region" description="Helical" evidence="3">
    <location>
        <begin position="181"/>
        <end position="200"/>
    </location>
</feature>
<keyword evidence="6" id="KW-1185">Reference proteome</keyword>
<evidence type="ECO:0000256" key="3">
    <source>
        <dbReference type="SAM" id="Phobius"/>
    </source>
</evidence>
<dbReference type="InterPro" id="IPR043502">
    <property type="entry name" value="DNA/RNA_pol_sf"/>
</dbReference>
<dbReference type="PANTHER" id="PTHR37984">
    <property type="entry name" value="PROTEIN CBG26694"/>
    <property type="match status" value="1"/>
</dbReference>
<dbReference type="AlphaFoldDB" id="A0A817FBJ0"/>
<feature type="transmembrane region" description="Helical" evidence="3">
    <location>
        <begin position="220"/>
        <end position="243"/>
    </location>
</feature>
<dbReference type="PANTHER" id="PTHR37984:SF5">
    <property type="entry name" value="PROTEIN NYNRIN-LIKE"/>
    <property type="match status" value="1"/>
</dbReference>
<dbReference type="EMBL" id="CAJNVT010000045">
    <property type="protein sequence ID" value="CAF2743634.1"/>
    <property type="molecule type" value="Genomic_DNA"/>
</dbReference>
<keyword evidence="3" id="KW-0472">Membrane</keyword>
<reference evidence="5" key="1">
    <citation type="submission" date="2021-02" db="EMBL/GenBank/DDBJ databases">
        <authorList>
            <person name="Bekaert M."/>
        </authorList>
    </citation>
    <scope>NUCLEOTIDE SEQUENCE</scope>
    <source>
        <strain evidence="5">IoA-00</strain>
    </source>
</reference>
<protein>
    <recommendedName>
        <fullName evidence="1">RNA-directed DNA polymerase</fullName>
        <ecNumber evidence="1">2.7.7.49</ecNumber>
    </recommendedName>
</protein>
<keyword evidence="3" id="KW-0812">Transmembrane</keyword>
<keyword evidence="2" id="KW-0511">Multifunctional enzyme</keyword>
<dbReference type="GO" id="GO:0003964">
    <property type="term" value="F:RNA-directed DNA polymerase activity"/>
    <property type="evidence" value="ECO:0007669"/>
    <property type="project" value="UniProtKB-EC"/>
</dbReference>
<evidence type="ECO:0000313" key="6">
    <source>
        <dbReference type="Proteomes" id="UP000675881"/>
    </source>
</evidence>
<name>A0A817FBJ0_LEPSM</name>